<name>A0ABV2IUY7_9HYPH</name>
<dbReference type="InterPro" id="IPR000182">
    <property type="entry name" value="GNAT_dom"/>
</dbReference>
<keyword evidence="4" id="KW-0238">DNA-binding</keyword>
<dbReference type="EMBL" id="JBEPMB010000001">
    <property type="protein sequence ID" value="MET3612226.1"/>
    <property type="molecule type" value="Genomic_DNA"/>
</dbReference>
<reference evidence="4 5" key="1">
    <citation type="submission" date="2024-06" db="EMBL/GenBank/DDBJ databases">
        <title>Genomic Encyclopedia of Type Strains, Phase IV (KMG-IV): sequencing the most valuable type-strain genomes for metagenomic binning, comparative biology and taxonomic classification.</title>
        <authorList>
            <person name="Goeker M."/>
        </authorList>
    </citation>
    <scope>NUCLEOTIDE SEQUENCE [LARGE SCALE GENOMIC DNA]</scope>
    <source>
        <strain evidence="4 5">DSM 29780</strain>
    </source>
</reference>
<keyword evidence="1" id="KW-0808">Transferase</keyword>
<gene>
    <name evidence="4" type="ORF">ABID16_000531</name>
</gene>
<evidence type="ECO:0000259" key="2">
    <source>
        <dbReference type="PROSITE" id="PS50995"/>
    </source>
</evidence>
<dbReference type="SUPFAM" id="SSF55729">
    <property type="entry name" value="Acyl-CoA N-acyltransferases (Nat)"/>
    <property type="match status" value="1"/>
</dbReference>
<evidence type="ECO:0000313" key="5">
    <source>
        <dbReference type="Proteomes" id="UP001549047"/>
    </source>
</evidence>
<evidence type="ECO:0000313" key="4">
    <source>
        <dbReference type="EMBL" id="MET3612226.1"/>
    </source>
</evidence>
<dbReference type="PROSITE" id="PS51186">
    <property type="entry name" value="GNAT"/>
    <property type="match status" value="1"/>
</dbReference>
<dbReference type="Pfam" id="PF00583">
    <property type="entry name" value="Acetyltransf_1"/>
    <property type="match status" value="1"/>
</dbReference>
<dbReference type="SUPFAM" id="SSF46785">
    <property type="entry name" value="Winged helix' DNA-binding domain"/>
    <property type="match status" value="1"/>
</dbReference>
<dbReference type="PANTHER" id="PTHR13947:SF37">
    <property type="entry name" value="LD18367P"/>
    <property type="match status" value="1"/>
</dbReference>
<dbReference type="InterPro" id="IPR036390">
    <property type="entry name" value="WH_DNA-bd_sf"/>
</dbReference>
<dbReference type="InterPro" id="IPR016181">
    <property type="entry name" value="Acyl_CoA_acyltransferase"/>
</dbReference>
<dbReference type="InterPro" id="IPR000835">
    <property type="entry name" value="HTH_MarR-typ"/>
</dbReference>
<dbReference type="PROSITE" id="PS50995">
    <property type="entry name" value="HTH_MARR_2"/>
    <property type="match status" value="1"/>
</dbReference>
<feature type="domain" description="HTH marR-type" evidence="2">
    <location>
        <begin position="6"/>
        <end position="138"/>
    </location>
</feature>
<sequence>MPSVRTTDAVRAFSRFYTARLGVVGPTYLGTNYTLSDARVIFELHTREKTRAADLVRDLSIDPAYLSRIVSRFASDGLLEASPDPDDRRSRLLALTASGMKEAERLTALSRNEVGAMLDGLSAAEAAALETALNTVERYLSPRDRNKSAYTLRGHRAGDMGWIVESQAAFYVREYGWNDRFESMVAGLAGSLLADFNAARERVWIAERDGARIGSIVLADGGEQVGKLRLLYVDEAARCLGLGSRLVDECIAFAISVGYRKISLWTNDNLTAARSLYARKGFTVTDRAAHTMFGPQLIGETWELNLSGNSIAAS</sequence>
<accession>A0ABV2IUY7</accession>
<evidence type="ECO:0000256" key="1">
    <source>
        <dbReference type="ARBA" id="ARBA00022679"/>
    </source>
</evidence>
<dbReference type="GO" id="GO:0003677">
    <property type="term" value="F:DNA binding"/>
    <property type="evidence" value="ECO:0007669"/>
    <property type="project" value="UniProtKB-KW"/>
</dbReference>
<feature type="domain" description="N-acetyltransferase" evidence="3">
    <location>
        <begin position="150"/>
        <end position="307"/>
    </location>
</feature>
<dbReference type="SMART" id="SM00347">
    <property type="entry name" value="HTH_MARR"/>
    <property type="match status" value="1"/>
</dbReference>
<dbReference type="Pfam" id="PF01047">
    <property type="entry name" value="MarR"/>
    <property type="match status" value="1"/>
</dbReference>
<dbReference type="Proteomes" id="UP001549047">
    <property type="component" value="Unassembled WGS sequence"/>
</dbReference>
<keyword evidence="5" id="KW-1185">Reference proteome</keyword>
<organism evidence="4 5">
    <name type="scientific">Rhizobium aquaticum</name>
    <dbReference type="NCBI Taxonomy" id="1549636"/>
    <lineage>
        <taxon>Bacteria</taxon>
        <taxon>Pseudomonadati</taxon>
        <taxon>Pseudomonadota</taxon>
        <taxon>Alphaproteobacteria</taxon>
        <taxon>Hyphomicrobiales</taxon>
        <taxon>Rhizobiaceae</taxon>
        <taxon>Rhizobium/Agrobacterium group</taxon>
        <taxon>Rhizobium</taxon>
    </lineage>
</organism>
<dbReference type="CDD" id="cd04301">
    <property type="entry name" value="NAT_SF"/>
    <property type="match status" value="1"/>
</dbReference>
<evidence type="ECO:0000259" key="3">
    <source>
        <dbReference type="PROSITE" id="PS51186"/>
    </source>
</evidence>
<dbReference type="Gene3D" id="1.10.10.10">
    <property type="entry name" value="Winged helix-like DNA-binding domain superfamily/Winged helix DNA-binding domain"/>
    <property type="match status" value="1"/>
</dbReference>
<dbReference type="InterPro" id="IPR036388">
    <property type="entry name" value="WH-like_DNA-bd_sf"/>
</dbReference>
<protein>
    <submittedName>
        <fullName evidence="4">DNA-binding MarR family transcriptional regulator/GNAT superfamily N-acetyltransferase</fullName>
    </submittedName>
</protein>
<dbReference type="PANTHER" id="PTHR13947">
    <property type="entry name" value="GNAT FAMILY N-ACETYLTRANSFERASE"/>
    <property type="match status" value="1"/>
</dbReference>
<dbReference type="Gene3D" id="3.40.630.30">
    <property type="match status" value="1"/>
</dbReference>
<comment type="caution">
    <text evidence="4">The sequence shown here is derived from an EMBL/GenBank/DDBJ whole genome shotgun (WGS) entry which is preliminary data.</text>
</comment>
<proteinExistence type="predicted"/>
<dbReference type="RefSeq" id="WP_354554802.1">
    <property type="nucleotide sequence ID" value="NZ_JBEPMB010000001.1"/>
</dbReference>
<dbReference type="InterPro" id="IPR050769">
    <property type="entry name" value="NAT_camello-type"/>
</dbReference>